<gene>
    <name evidence="2" type="ORF">PEVE_00005641</name>
</gene>
<organism evidence="2 3">
    <name type="scientific">Porites evermanni</name>
    <dbReference type="NCBI Taxonomy" id="104178"/>
    <lineage>
        <taxon>Eukaryota</taxon>
        <taxon>Metazoa</taxon>
        <taxon>Cnidaria</taxon>
        <taxon>Anthozoa</taxon>
        <taxon>Hexacorallia</taxon>
        <taxon>Scleractinia</taxon>
        <taxon>Fungiina</taxon>
        <taxon>Poritidae</taxon>
        <taxon>Porites</taxon>
    </lineage>
</organism>
<reference evidence="2 3" key="1">
    <citation type="submission" date="2022-05" db="EMBL/GenBank/DDBJ databases">
        <authorList>
            <consortium name="Genoscope - CEA"/>
            <person name="William W."/>
        </authorList>
    </citation>
    <scope>NUCLEOTIDE SEQUENCE [LARGE SCALE GENOMIC DNA]</scope>
</reference>
<dbReference type="InterPro" id="IPR024416">
    <property type="entry name" value="DUF2738"/>
</dbReference>
<dbReference type="Proteomes" id="UP001159427">
    <property type="component" value="Unassembled WGS sequence"/>
</dbReference>
<evidence type="ECO:0000313" key="3">
    <source>
        <dbReference type="Proteomes" id="UP001159427"/>
    </source>
</evidence>
<evidence type="ECO:0000313" key="2">
    <source>
        <dbReference type="EMBL" id="CAH3020112.1"/>
    </source>
</evidence>
<dbReference type="InterPro" id="IPR043930">
    <property type="entry name" value="DUF5754"/>
</dbReference>
<feature type="region of interest" description="Disordered" evidence="1">
    <location>
        <begin position="1"/>
        <end position="21"/>
    </location>
</feature>
<dbReference type="Pfam" id="PF19058">
    <property type="entry name" value="DUF5754"/>
    <property type="match status" value="1"/>
</dbReference>
<sequence>MESRSRETTPKKEDLDFIVDDGYRHDEDPDYIPKEKYVVTGPEFKRLTKNAKKLGAESLDYSNRKNNKYMATLPGGKKVHFGSPKYPDYTIHKDKERRDKYLSRAMKIKNKKGELTYNNPESSNFWSNEYGPDLASTLSLPFYYKQIEYTDKKGKKRTKKDESSAPILYAKLIYSEKTNKILSLFKGKRGRDLNPFKYINQYCRVKLALIIEGIFISKTVTSLQIKVHECYVKELEPRKSLLKIDEKSSDSDSDSDSVSEQITDQVVEQLFLSDEEKKE</sequence>
<protein>
    <submittedName>
        <fullName evidence="2">Uncharacterized protein</fullName>
    </submittedName>
</protein>
<dbReference type="Pfam" id="PF10927">
    <property type="entry name" value="DUF2738"/>
    <property type="match status" value="1"/>
</dbReference>
<accession>A0ABN8LW31</accession>
<evidence type="ECO:0000256" key="1">
    <source>
        <dbReference type="SAM" id="MobiDB-lite"/>
    </source>
</evidence>
<comment type="caution">
    <text evidence="2">The sequence shown here is derived from an EMBL/GenBank/DDBJ whole genome shotgun (WGS) entry which is preliminary data.</text>
</comment>
<keyword evidence="3" id="KW-1185">Reference proteome</keyword>
<proteinExistence type="predicted"/>
<dbReference type="EMBL" id="CALNXI010000136">
    <property type="protein sequence ID" value="CAH3020112.1"/>
    <property type="molecule type" value="Genomic_DNA"/>
</dbReference>
<name>A0ABN8LW31_9CNID</name>